<name>A0A2H3B9G4_9AGAR</name>
<evidence type="ECO:0000313" key="3">
    <source>
        <dbReference type="Proteomes" id="UP000218334"/>
    </source>
</evidence>
<dbReference type="EMBL" id="KZ293436">
    <property type="protein sequence ID" value="PBK67519.1"/>
    <property type="molecule type" value="Genomic_DNA"/>
</dbReference>
<dbReference type="STRING" id="1076256.A0A2H3B9G4"/>
<reference evidence="3" key="1">
    <citation type="journal article" date="2017" name="Nat. Ecol. Evol.">
        <title>Genome expansion and lineage-specific genetic innovations in the forest pathogenic fungi Armillaria.</title>
        <authorList>
            <person name="Sipos G."/>
            <person name="Prasanna A.N."/>
            <person name="Walter M.C."/>
            <person name="O'Connor E."/>
            <person name="Balint B."/>
            <person name="Krizsan K."/>
            <person name="Kiss B."/>
            <person name="Hess J."/>
            <person name="Varga T."/>
            <person name="Slot J."/>
            <person name="Riley R."/>
            <person name="Boka B."/>
            <person name="Rigling D."/>
            <person name="Barry K."/>
            <person name="Lee J."/>
            <person name="Mihaltcheva S."/>
            <person name="LaButti K."/>
            <person name="Lipzen A."/>
            <person name="Waldron R."/>
            <person name="Moloney N.M."/>
            <person name="Sperisen C."/>
            <person name="Kredics L."/>
            <person name="Vagvoelgyi C."/>
            <person name="Patrignani A."/>
            <person name="Fitzpatrick D."/>
            <person name="Nagy I."/>
            <person name="Doyle S."/>
            <person name="Anderson J.B."/>
            <person name="Grigoriev I.V."/>
            <person name="Gueldener U."/>
            <person name="Muensterkoetter M."/>
            <person name="Nagy L.G."/>
        </authorList>
    </citation>
    <scope>NUCLEOTIDE SEQUENCE [LARGE SCALE GENOMIC DNA]</scope>
    <source>
        <strain evidence="3">28-4</strain>
    </source>
</reference>
<sequence>MARVLESSTASVTRPCPDCNRTFPSHGFTLDAVLHKLRIRYVPLASERNQIIEHVLHARRHLPLYKTERKRLQDALLQLEKEEAVLEQYIAYQEGLLPSVRRLPPEVMARIFDECCRDEFVPKSTVSLTALRLSLVCHDWRVTMHSLPKLWARISVWLNRADKLEWTHVVEPLSLYLQQAGAQSLSIKFTCDQTADAMAHQLFRILASKATCPRIENLSICIPHSLLSDISLDELGWSFPHLRHLDMDCYEYYEGGAFYPHTVR</sequence>
<evidence type="ECO:0000256" key="1">
    <source>
        <dbReference type="SAM" id="Coils"/>
    </source>
</evidence>
<feature type="coiled-coil region" evidence="1">
    <location>
        <begin position="62"/>
        <end position="89"/>
    </location>
</feature>
<accession>A0A2H3B9G4</accession>
<dbReference type="Proteomes" id="UP000218334">
    <property type="component" value="Unassembled WGS sequence"/>
</dbReference>
<protein>
    <submittedName>
        <fullName evidence="2">Uncharacterized protein</fullName>
    </submittedName>
</protein>
<gene>
    <name evidence="2" type="ORF">ARMSODRAFT_312826</name>
</gene>
<keyword evidence="1" id="KW-0175">Coiled coil</keyword>
<dbReference type="Gene3D" id="1.20.1280.50">
    <property type="match status" value="1"/>
</dbReference>
<organism evidence="2 3">
    <name type="scientific">Armillaria solidipes</name>
    <dbReference type="NCBI Taxonomy" id="1076256"/>
    <lineage>
        <taxon>Eukaryota</taxon>
        <taxon>Fungi</taxon>
        <taxon>Dikarya</taxon>
        <taxon>Basidiomycota</taxon>
        <taxon>Agaricomycotina</taxon>
        <taxon>Agaricomycetes</taxon>
        <taxon>Agaricomycetidae</taxon>
        <taxon>Agaricales</taxon>
        <taxon>Marasmiineae</taxon>
        <taxon>Physalacriaceae</taxon>
        <taxon>Armillaria</taxon>
    </lineage>
</organism>
<keyword evidence="3" id="KW-1185">Reference proteome</keyword>
<dbReference type="AlphaFoldDB" id="A0A2H3B9G4"/>
<proteinExistence type="predicted"/>
<evidence type="ECO:0000313" key="2">
    <source>
        <dbReference type="EMBL" id="PBK67519.1"/>
    </source>
</evidence>